<sequence length="619" mass="70977">MPFVSTMRALICLVKNMREQLMVNSEALRILEKISQPLVVVAIVGLCRTGKSYIMNRLAGQNSGYPLGSTVRSQTKGIWMWCLPHPNKPNHTLVLFDTEGLGDVEKNDSWIFALAMLLSSTFVYNSMGTINHQALEQLHYVTELTQLTRAKCSPKSDEVEDSAEFVSFFPDFVCAVRDFTLELKLDGHDITEDEYLENALKLIPGRNPRIQNSNKSRECIRYFFPVWKCFVFDWPTSDKKLLCHMENVTENQLEWNFQVQTKNFCTYIFTMGKTKTLREGIIVTGNRLGTLVKTYMDAINSGTVPCMENAVTILAHRENTAAVQKAANNYSEQMAQRLGLPTDTLQELLDVHTAYEREAIANFMELSFKDENQEFQKMLVVIHLKRKKEDFVLKNEEASIKYCQDELKKLSEPLIEGISRGAFSVPGGHSLYLEAKRKVEQDYQLVPRKGVKASEALQSFLKSQDTIQKSILQSDKALTEGEKAIDRKEAAEKEQELLKQKQKEQEEIMEVQERSFRENMAQLQEKWEMERKNILREQERMLQHKLKVQEELLIDGFKQKSEELNKEINQLKEESEISKNKSPSIFSQFLDTLDTVFIAVRPGAGKLLGAGLKILSSHI</sequence>
<dbReference type="FunFam" id="1.20.1000.10:FF:000001">
    <property type="entry name" value="Guanylate binding protein 1"/>
    <property type="match status" value="1"/>
</dbReference>
<dbReference type="Ensembl" id="ENSCCNT00000037404.1">
    <property type="protein sequence ID" value="ENSCCNP00000029676.1"/>
    <property type="gene ID" value="ENSCCNG00000028360.1"/>
</dbReference>
<dbReference type="PANTHER" id="PTHR10751">
    <property type="entry name" value="GUANYLATE BINDING PROTEIN"/>
    <property type="match status" value="1"/>
</dbReference>
<dbReference type="SUPFAM" id="SSF48340">
    <property type="entry name" value="Interferon-induced guanylate-binding protein 1 (GBP1), C-terminal domain"/>
    <property type="match status" value="1"/>
</dbReference>
<dbReference type="InterPro" id="IPR027417">
    <property type="entry name" value="P-loop_NTPase"/>
</dbReference>
<keyword evidence="7" id="KW-0175">Coiled coil</keyword>
<dbReference type="AlphaFoldDB" id="A0A8C0XPM8"/>
<dbReference type="InterPro" id="IPR003191">
    <property type="entry name" value="Guanylate-bd/ATL_C"/>
</dbReference>
<dbReference type="GO" id="GO:0071346">
    <property type="term" value="P:cellular response to type II interferon"/>
    <property type="evidence" value="ECO:0007669"/>
    <property type="project" value="UniProtKB-ARBA"/>
</dbReference>
<evidence type="ECO:0000313" key="9">
    <source>
        <dbReference type="Ensembl" id="ENSCCNP00000029676.1"/>
    </source>
</evidence>
<evidence type="ECO:0000256" key="4">
    <source>
        <dbReference type="ARBA" id="ARBA00022859"/>
    </source>
</evidence>
<dbReference type="InterPro" id="IPR015894">
    <property type="entry name" value="Guanylate-bd_N"/>
</dbReference>
<dbReference type="GO" id="GO:0031347">
    <property type="term" value="P:regulation of defense response"/>
    <property type="evidence" value="ECO:0007669"/>
    <property type="project" value="UniProtKB-ARBA"/>
</dbReference>
<dbReference type="CDD" id="cd01851">
    <property type="entry name" value="GBP"/>
    <property type="match status" value="1"/>
</dbReference>
<dbReference type="Pfam" id="PF02841">
    <property type="entry name" value="GBP_C"/>
    <property type="match status" value="1"/>
</dbReference>
<dbReference type="InterPro" id="IPR037684">
    <property type="entry name" value="GBP_C"/>
</dbReference>
<accession>A0A8C0XPM8</accession>
<evidence type="ECO:0000256" key="5">
    <source>
        <dbReference type="ARBA" id="ARBA00023134"/>
    </source>
</evidence>
<feature type="coiled-coil region" evidence="7">
    <location>
        <begin position="554"/>
        <end position="581"/>
    </location>
</feature>
<dbReference type="Pfam" id="PF02263">
    <property type="entry name" value="GBP"/>
    <property type="match status" value="1"/>
</dbReference>
<dbReference type="GO" id="GO:0003924">
    <property type="term" value="F:GTPase activity"/>
    <property type="evidence" value="ECO:0007669"/>
    <property type="project" value="InterPro"/>
</dbReference>
<dbReference type="SUPFAM" id="SSF52540">
    <property type="entry name" value="P-loop containing nucleoside triphosphate hydrolases"/>
    <property type="match status" value="1"/>
</dbReference>
<dbReference type="CDD" id="cd16269">
    <property type="entry name" value="GBP_C"/>
    <property type="match status" value="1"/>
</dbReference>
<keyword evidence="2" id="KW-0547">Nucleotide-binding</keyword>
<reference evidence="9" key="1">
    <citation type="submission" date="2023-09" db="UniProtKB">
        <authorList>
            <consortium name="Ensembl"/>
        </authorList>
    </citation>
    <scope>IDENTIFICATION</scope>
</reference>
<protein>
    <recommendedName>
        <fullName evidence="8">GB1/RHD3-type G domain-containing protein</fullName>
    </recommendedName>
</protein>
<evidence type="ECO:0000259" key="8">
    <source>
        <dbReference type="PROSITE" id="PS51715"/>
    </source>
</evidence>
<dbReference type="InterPro" id="IPR030386">
    <property type="entry name" value="G_GB1_RHD3_dom"/>
</dbReference>
<evidence type="ECO:0000256" key="7">
    <source>
        <dbReference type="SAM" id="Coils"/>
    </source>
</evidence>
<feature type="domain" description="GB1/RHD3-type G" evidence="8">
    <location>
        <begin position="35"/>
        <end position="273"/>
    </location>
</feature>
<dbReference type="Gene3D" id="1.20.1000.10">
    <property type="entry name" value="Guanylate-binding protein, C-terminal domain"/>
    <property type="match status" value="1"/>
</dbReference>
<dbReference type="Gene3D" id="3.40.50.300">
    <property type="entry name" value="P-loop containing nucleotide triphosphate hydrolases"/>
    <property type="match status" value="1"/>
</dbReference>
<dbReference type="FunFam" id="3.40.50.300:FF:000422">
    <property type="entry name" value="Guanylate-binding protein 1"/>
    <property type="match status" value="1"/>
</dbReference>
<evidence type="ECO:0000256" key="1">
    <source>
        <dbReference type="ARBA" id="ARBA00022588"/>
    </source>
</evidence>
<evidence type="ECO:0000256" key="6">
    <source>
        <dbReference type="PROSITE-ProRule" id="PRU01052"/>
    </source>
</evidence>
<keyword evidence="5" id="KW-0342">GTP-binding</keyword>
<organism evidence="9">
    <name type="scientific">Castor canadensis</name>
    <name type="common">American beaver</name>
    <dbReference type="NCBI Taxonomy" id="51338"/>
    <lineage>
        <taxon>Eukaryota</taxon>
        <taxon>Metazoa</taxon>
        <taxon>Chordata</taxon>
        <taxon>Craniata</taxon>
        <taxon>Vertebrata</taxon>
        <taxon>Euteleostomi</taxon>
        <taxon>Mammalia</taxon>
        <taxon>Eutheria</taxon>
        <taxon>Euarchontoglires</taxon>
        <taxon>Glires</taxon>
        <taxon>Rodentia</taxon>
        <taxon>Castorimorpha</taxon>
        <taxon>Castoridae</taxon>
        <taxon>Castor</taxon>
    </lineage>
</organism>
<feature type="coiled-coil region" evidence="7">
    <location>
        <begin position="481"/>
        <end position="514"/>
    </location>
</feature>
<comment type="similarity">
    <text evidence="6">Belongs to the TRAFAC class dynamin-like GTPase superfamily. GB1/RHD3 GTPase family.</text>
</comment>
<dbReference type="GO" id="GO:0005525">
    <property type="term" value="F:GTP binding"/>
    <property type="evidence" value="ECO:0007669"/>
    <property type="project" value="UniProtKB-KW"/>
</dbReference>
<keyword evidence="4" id="KW-0391">Immunity</keyword>
<evidence type="ECO:0000256" key="3">
    <source>
        <dbReference type="ARBA" id="ARBA00022801"/>
    </source>
</evidence>
<keyword evidence="1" id="KW-0399">Innate immunity</keyword>
<dbReference type="InterPro" id="IPR036543">
    <property type="entry name" value="Guanylate-bd_C_sf"/>
</dbReference>
<name>A0A8C0XPM8_CASCN</name>
<keyword evidence="3" id="KW-0378">Hydrolase</keyword>
<evidence type="ECO:0000256" key="2">
    <source>
        <dbReference type="ARBA" id="ARBA00022741"/>
    </source>
</evidence>
<proteinExistence type="inferred from homology"/>
<dbReference type="PROSITE" id="PS51715">
    <property type="entry name" value="G_GB1_RHD3"/>
    <property type="match status" value="1"/>
</dbReference>